<evidence type="ECO:0000313" key="4">
    <source>
        <dbReference type="Proteomes" id="UP000189733"/>
    </source>
</evidence>
<dbReference type="Proteomes" id="UP000189733">
    <property type="component" value="Unassembled WGS sequence"/>
</dbReference>
<dbReference type="RefSeq" id="WP_159445989.1">
    <property type="nucleotide sequence ID" value="NZ_FUYA01000008.1"/>
</dbReference>
<dbReference type="SUPFAM" id="SSF74853">
    <property type="entry name" value="Lamin A/C globular tail domain"/>
    <property type="match status" value="1"/>
</dbReference>
<feature type="chain" id="PRO_5012233660" evidence="1">
    <location>
        <begin position="18"/>
        <end position="714"/>
    </location>
</feature>
<dbReference type="PROSITE" id="PS51841">
    <property type="entry name" value="LTD"/>
    <property type="match status" value="1"/>
</dbReference>
<evidence type="ECO:0000259" key="2">
    <source>
        <dbReference type="PROSITE" id="PS51841"/>
    </source>
</evidence>
<accession>A0A1T4WK98</accession>
<sequence>MALMLLMVLVLPYKAEAAARLCINEFFCEGASNFPDWIEIYNGGDEAASLQGYFLSDDLDYPRWEIKPNFVLGPGEMRVFVCDKKDSYDHTNFRLSSGGGDVCLFAPDGTLVDFLTYAKTKRLHSIGRYPDGGESWFYFDEPSYGRPNGGIRTPFGLESQTVAAPALNLEAGRYDKAVELRLAGGEREEVHFTRDGSIPTLKSPLFPKYLKLDETTVLRLRRIRPDGTQSAVASYSYVMNPQTDLAIVSLISDPENLWNAETGILVNGEGFESGKSLRPNWSYNWRRPVHVDFFESPERGKKGFSVDGEFRVYGGASRKRVQKSMSFYMGTKENPYPIVHQLYPREPQLTHFSGFGLRNGGDWWLKNQVIDGIGHSLAAGQMKTGRMAYRPVRVYLNGNYWGLMGLRNRFNRRNVLWEYGLPLQKIDDIENTQISRDKNGPWKGVTEQFRKTGSYKQALAHWDIESYLDYLCLELFVNNTDWVGNNIKAWRPRVDDRKWRWFAYDLDYGLSGKRSPDFDTLAWLKGHPWRQNLRLGMLSTDPEFVRDFVTRMNAHMLTTFTVERMLEITDSIVDQITPEMPLHIARWKWKRPRMNMERWKDSIDPIRDFCRKRPKAMYGLLQKHFGYGPSVETEVHIGAVSGGHVELSGVPVPTEEIKGGVLKGITLTLRAVPQKGYRFVRWEGGENSPAQNQFIQAGMHTALHPVFEKKMNKE</sequence>
<dbReference type="Pfam" id="PF13290">
    <property type="entry name" value="CHB_HEX_C_1"/>
    <property type="match status" value="1"/>
</dbReference>
<dbReference type="InterPro" id="IPR059177">
    <property type="entry name" value="GH29D-like_dom"/>
</dbReference>
<feature type="domain" description="LTD" evidence="2">
    <location>
        <begin position="9"/>
        <end position="119"/>
    </location>
</feature>
<reference evidence="3 4" key="1">
    <citation type="submission" date="2017-02" db="EMBL/GenBank/DDBJ databases">
        <authorList>
            <person name="Peterson S.W."/>
        </authorList>
    </citation>
    <scope>NUCLEOTIDE SEQUENCE [LARGE SCALE GENOMIC DNA]</scope>
    <source>
        <strain evidence="3 4">DSM 18034</strain>
    </source>
</reference>
<evidence type="ECO:0000313" key="3">
    <source>
        <dbReference type="EMBL" id="SKA77752.1"/>
    </source>
</evidence>
<feature type="signal peptide" evidence="1">
    <location>
        <begin position="1"/>
        <end position="17"/>
    </location>
</feature>
<dbReference type="EMBL" id="FUYA01000008">
    <property type="protein sequence ID" value="SKA77752.1"/>
    <property type="molecule type" value="Genomic_DNA"/>
</dbReference>
<gene>
    <name evidence="3" type="ORF">SAMN02745702_02382</name>
</gene>
<keyword evidence="1" id="KW-0732">Signal</keyword>
<dbReference type="InterPro" id="IPR001322">
    <property type="entry name" value="Lamin_tail_dom"/>
</dbReference>
<dbReference type="InterPro" id="IPR036415">
    <property type="entry name" value="Lamin_tail_dom_sf"/>
</dbReference>
<dbReference type="Pfam" id="PF00932">
    <property type="entry name" value="LTD"/>
    <property type="match status" value="1"/>
</dbReference>
<dbReference type="InterPro" id="IPR014867">
    <property type="entry name" value="Spore_coat_CotH_CotH2/3/7"/>
</dbReference>
<organism evidence="3 4">
    <name type="scientific">Desulfobaculum bizertense DSM 18034</name>
    <dbReference type="NCBI Taxonomy" id="1121442"/>
    <lineage>
        <taxon>Bacteria</taxon>
        <taxon>Pseudomonadati</taxon>
        <taxon>Thermodesulfobacteriota</taxon>
        <taxon>Desulfovibrionia</taxon>
        <taxon>Desulfovibrionales</taxon>
        <taxon>Desulfovibrionaceae</taxon>
        <taxon>Desulfobaculum</taxon>
    </lineage>
</organism>
<dbReference type="AlphaFoldDB" id="A0A1T4WK98"/>
<dbReference type="Pfam" id="PF08757">
    <property type="entry name" value="CotH"/>
    <property type="match status" value="1"/>
</dbReference>
<proteinExistence type="predicted"/>
<dbReference type="OrthoDB" id="9802197at2"/>
<evidence type="ECO:0000256" key="1">
    <source>
        <dbReference type="SAM" id="SignalP"/>
    </source>
</evidence>
<keyword evidence="4" id="KW-1185">Reference proteome</keyword>
<dbReference type="Gene3D" id="2.60.40.1260">
    <property type="entry name" value="Lamin Tail domain"/>
    <property type="match status" value="1"/>
</dbReference>
<dbReference type="STRING" id="1121442.SAMN02745702_02382"/>
<name>A0A1T4WK98_9BACT</name>
<protein>
    <submittedName>
        <fullName evidence="3">Chitobiase/beta-hexosaminidase C-terminal domain-containing protein</fullName>
    </submittedName>
</protein>